<dbReference type="SUPFAM" id="SSF55729">
    <property type="entry name" value="Acyl-CoA N-acyltransferases (Nat)"/>
    <property type="match status" value="1"/>
</dbReference>
<sequence length="175" mass="19755">MYITAFERENVQFQHDLAELLAQTWPQSYGEDSLAEVARLLEPEKIAIAAIVDEELVGFAGAAPMYGKTGWELHPLVIVKQHQRSGVGSHLLHYLEKEVKSQGGITLYLGTDDEQDQTSLSGKDLYPDLLTEIRNIQNKADHPYTFYQKQGYQIVGVLPDVNGWGKPDIWMAKRL</sequence>
<dbReference type="Proteomes" id="UP000181884">
    <property type="component" value="Unassembled WGS sequence"/>
</dbReference>
<name>A0A1L8RFJ4_9ENTE</name>
<organism evidence="2 3">
    <name type="scientific">Enterococcus canis</name>
    <dbReference type="NCBI Taxonomy" id="214095"/>
    <lineage>
        <taxon>Bacteria</taxon>
        <taxon>Bacillati</taxon>
        <taxon>Bacillota</taxon>
        <taxon>Bacilli</taxon>
        <taxon>Lactobacillales</taxon>
        <taxon>Enterococcaceae</taxon>
        <taxon>Enterococcus</taxon>
    </lineage>
</organism>
<evidence type="ECO:0000313" key="3">
    <source>
        <dbReference type="Proteomes" id="UP000181884"/>
    </source>
</evidence>
<evidence type="ECO:0000313" key="2">
    <source>
        <dbReference type="EMBL" id="OJG18465.1"/>
    </source>
</evidence>
<dbReference type="GO" id="GO:0016747">
    <property type="term" value="F:acyltransferase activity, transferring groups other than amino-acyl groups"/>
    <property type="evidence" value="ECO:0007669"/>
    <property type="project" value="InterPro"/>
</dbReference>
<evidence type="ECO:0000259" key="1">
    <source>
        <dbReference type="PROSITE" id="PS51186"/>
    </source>
</evidence>
<gene>
    <name evidence="2" type="ORF">RU97_GL001862</name>
</gene>
<dbReference type="CDD" id="cd04301">
    <property type="entry name" value="NAT_SF"/>
    <property type="match status" value="1"/>
</dbReference>
<dbReference type="EMBL" id="JXKH01000004">
    <property type="protein sequence ID" value="OJG18465.1"/>
    <property type="molecule type" value="Genomic_DNA"/>
</dbReference>
<feature type="domain" description="N-acetyltransferase" evidence="1">
    <location>
        <begin position="4"/>
        <end position="175"/>
    </location>
</feature>
<keyword evidence="3" id="KW-1185">Reference proteome</keyword>
<dbReference type="Gene3D" id="3.40.630.30">
    <property type="match status" value="1"/>
</dbReference>
<accession>A0A1L8RFJ4</accession>
<dbReference type="InterPro" id="IPR016181">
    <property type="entry name" value="Acyl_CoA_acyltransferase"/>
</dbReference>
<dbReference type="STRING" id="214095.RU97_GL001862"/>
<proteinExistence type="predicted"/>
<dbReference type="RefSeq" id="WP_067394694.1">
    <property type="nucleotide sequence ID" value="NZ_JXKH01000004.1"/>
</dbReference>
<reference evidence="2 3" key="1">
    <citation type="submission" date="2014-12" db="EMBL/GenBank/DDBJ databases">
        <title>Draft genome sequences of 29 type strains of Enterococci.</title>
        <authorList>
            <person name="Zhong Z."/>
            <person name="Sun Z."/>
            <person name="Liu W."/>
            <person name="Zhang W."/>
            <person name="Zhang H."/>
        </authorList>
    </citation>
    <scope>NUCLEOTIDE SEQUENCE [LARGE SCALE GENOMIC DNA]</scope>
    <source>
        <strain evidence="2 3">DSM 17029</strain>
    </source>
</reference>
<protein>
    <submittedName>
        <fullName evidence="2">GNAT family acetyltransferase</fullName>
    </submittedName>
</protein>
<dbReference type="Pfam" id="PF00583">
    <property type="entry name" value="Acetyltransf_1"/>
    <property type="match status" value="1"/>
</dbReference>
<dbReference type="AlphaFoldDB" id="A0A1L8RFJ4"/>
<keyword evidence="2" id="KW-0808">Transferase</keyword>
<comment type="caution">
    <text evidence="2">The sequence shown here is derived from an EMBL/GenBank/DDBJ whole genome shotgun (WGS) entry which is preliminary data.</text>
</comment>
<dbReference type="InterPro" id="IPR000182">
    <property type="entry name" value="GNAT_dom"/>
</dbReference>
<dbReference type="PROSITE" id="PS51186">
    <property type="entry name" value="GNAT"/>
    <property type="match status" value="1"/>
</dbReference>